<evidence type="ECO:0000256" key="3">
    <source>
        <dbReference type="ARBA" id="ARBA00022692"/>
    </source>
</evidence>
<reference evidence="11 12" key="1">
    <citation type="submission" date="2024-02" db="EMBL/GenBank/DDBJ databases">
        <title>Chromosome-scale genome assembly of the rough periwinkle Littorina saxatilis.</title>
        <authorList>
            <person name="De Jode A."/>
            <person name="Faria R."/>
            <person name="Formenti G."/>
            <person name="Sims Y."/>
            <person name="Smith T.P."/>
            <person name="Tracey A."/>
            <person name="Wood J.M.D."/>
            <person name="Zagrodzka Z.B."/>
            <person name="Johannesson K."/>
            <person name="Butlin R.K."/>
            <person name="Leder E.H."/>
        </authorList>
    </citation>
    <scope>NUCLEOTIDE SEQUENCE [LARGE SCALE GENOMIC DNA]</scope>
    <source>
        <strain evidence="11">Snail1</strain>
        <tissue evidence="11">Muscle</tissue>
    </source>
</reference>
<dbReference type="SUPFAM" id="SSF54631">
    <property type="entry name" value="CBS-domain pair"/>
    <property type="match status" value="1"/>
</dbReference>
<evidence type="ECO:0000256" key="6">
    <source>
        <dbReference type="ARBA" id="ARBA00023136"/>
    </source>
</evidence>
<feature type="compositionally biased region" description="Basic and acidic residues" evidence="8">
    <location>
        <begin position="637"/>
        <end position="648"/>
    </location>
</feature>
<dbReference type="InterPro" id="IPR018490">
    <property type="entry name" value="cNMP-bd_dom_sf"/>
</dbReference>
<dbReference type="CDD" id="cd04590">
    <property type="entry name" value="CBS_pair_CorC_HlyC_assoc"/>
    <property type="match status" value="1"/>
</dbReference>
<dbReference type="Gene3D" id="3.10.580.10">
    <property type="entry name" value="CBS-domain"/>
    <property type="match status" value="1"/>
</dbReference>
<keyword evidence="6 7" id="KW-0472">Membrane</keyword>
<evidence type="ECO:0000259" key="10">
    <source>
        <dbReference type="PROSITE" id="PS51846"/>
    </source>
</evidence>
<dbReference type="InterPro" id="IPR045095">
    <property type="entry name" value="ACDP"/>
</dbReference>
<comment type="subcellular location">
    <subcellularLocation>
        <location evidence="1">Membrane</location>
        <topology evidence="1">Multi-pass membrane protein</topology>
    </subcellularLocation>
</comment>
<keyword evidence="12" id="KW-1185">Reference proteome</keyword>
<evidence type="ECO:0000313" key="12">
    <source>
        <dbReference type="Proteomes" id="UP001374579"/>
    </source>
</evidence>
<feature type="region of interest" description="Disordered" evidence="8">
    <location>
        <begin position="497"/>
        <end position="648"/>
    </location>
</feature>
<evidence type="ECO:0000256" key="7">
    <source>
        <dbReference type="PROSITE-ProRule" id="PRU01193"/>
    </source>
</evidence>
<dbReference type="GO" id="GO:0010960">
    <property type="term" value="P:magnesium ion homeostasis"/>
    <property type="evidence" value="ECO:0007669"/>
    <property type="project" value="InterPro"/>
</dbReference>
<keyword evidence="4" id="KW-0677">Repeat</keyword>
<dbReference type="GO" id="GO:0040018">
    <property type="term" value="P:positive regulation of multicellular organism growth"/>
    <property type="evidence" value="ECO:0007669"/>
    <property type="project" value="UniProtKB-ARBA"/>
</dbReference>
<feature type="compositionally biased region" description="Polar residues" evidence="8">
    <location>
        <begin position="526"/>
        <end position="542"/>
    </location>
</feature>
<evidence type="ECO:0000256" key="2">
    <source>
        <dbReference type="ARBA" id="ARBA00010484"/>
    </source>
</evidence>
<feature type="transmembrane region" description="Helical" evidence="9">
    <location>
        <begin position="13"/>
        <end position="31"/>
    </location>
</feature>
<dbReference type="AlphaFoldDB" id="A0AAN9BRD8"/>
<dbReference type="Pfam" id="PF25562">
    <property type="entry name" value="CNBH_CNNM2_C"/>
    <property type="match status" value="1"/>
</dbReference>
<accession>A0AAN9BRD8</accession>
<feature type="domain" description="CNNM transmembrane" evidence="10">
    <location>
        <begin position="1"/>
        <end position="106"/>
    </location>
</feature>
<gene>
    <name evidence="11" type="ORF">V1264_014225</name>
</gene>
<dbReference type="EMBL" id="JBAMIC010000003">
    <property type="protein sequence ID" value="KAK7110332.1"/>
    <property type="molecule type" value="Genomic_DNA"/>
</dbReference>
<dbReference type="FunFam" id="3.10.580.10:FF:000006">
    <property type="entry name" value="DUF21 and CBS domain protein"/>
    <property type="match status" value="1"/>
</dbReference>
<dbReference type="GO" id="GO:0008340">
    <property type="term" value="P:determination of adult lifespan"/>
    <property type="evidence" value="ECO:0007669"/>
    <property type="project" value="UniProtKB-ARBA"/>
</dbReference>
<dbReference type="InterPro" id="IPR046342">
    <property type="entry name" value="CBS_dom_sf"/>
</dbReference>
<dbReference type="Pfam" id="PF01595">
    <property type="entry name" value="CNNM"/>
    <property type="match status" value="1"/>
</dbReference>
<dbReference type="GO" id="GO:0022857">
    <property type="term" value="F:transmembrane transporter activity"/>
    <property type="evidence" value="ECO:0007669"/>
    <property type="project" value="TreeGrafter"/>
</dbReference>
<dbReference type="PROSITE" id="PS51846">
    <property type="entry name" value="CNNM"/>
    <property type="match status" value="1"/>
</dbReference>
<evidence type="ECO:0000256" key="5">
    <source>
        <dbReference type="ARBA" id="ARBA00022989"/>
    </source>
</evidence>
<feature type="compositionally biased region" description="Basic and acidic residues" evidence="8">
    <location>
        <begin position="498"/>
        <end position="523"/>
    </location>
</feature>
<dbReference type="PANTHER" id="PTHR12064:SF94">
    <property type="entry name" value="UNEXTENDED PROTEIN"/>
    <property type="match status" value="1"/>
</dbReference>
<dbReference type="SUPFAM" id="SSF51206">
    <property type="entry name" value="cAMP-binding domain-like"/>
    <property type="match status" value="1"/>
</dbReference>
<dbReference type="InterPro" id="IPR044751">
    <property type="entry name" value="Ion_transp-like_CBS"/>
</dbReference>
<organism evidence="11 12">
    <name type="scientific">Littorina saxatilis</name>
    <dbReference type="NCBI Taxonomy" id="31220"/>
    <lineage>
        <taxon>Eukaryota</taxon>
        <taxon>Metazoa</taxon>
        <taxon>Spiralia</taxon>
        <taxon>Lophotrochozoa</taxon>
        <taxon>Mollusca</taxon>
        <taxon>Gastropoda</taxon>
        <taxon>Caenogastropoda</taxon>
        <taxon>Littorinimorpha</taxon>
        <taxon>Littorinoidea</taxon>
        <taxon>Littorinidae</taxon>
        <taxon>Littorina</taxon>
    </lineage>
</organism>
<protein>
    <recommendedName>
        <fullName evidence="10">CNNM transmembrane domain-containing protein</fullName>
    </recommendedName>
</protein>
<sequence length="648" mass="72515">MVNSTATILLDDLSNGVVAVVVSTICIVVFGEIIPQAVCSRHGLAVGAKTAWITRFFMLVTFPLSFPISLLLDKVLGEEIGQVYDKEKLQELIRMTTDHKVLQTDEANIIAGALQLANKRVEDVMTQMEDVYQLDINTVLDFETMAEILKSGFTRVPVYDGDMTNIVHLLNTKELALIDPDDHTPLKTVCRFYDHKPLFVDYDLKLDTMLQDFLQAGNSHMAIVQRLQNEGDHDPFYENIGVVTLEDVIEEIIQSEIVDETDILTDNRRKKPRQRQKQLEYNMFEQKQEHGPRISQQVAFAAYQFLSTAVEPFKDQYVARNVLKQLVQQNIFITMTLSADDPSKNFIYKRGQECDFFVLLLEGHVEVEIGKENLKFESGPFNYFGVECLDCLRDMKIDALKESRDLRTLTPYIPDFSVRMITQVQFLRIRRVHYLAARRTSHLRVQDENSHEEAFHKEWNRTVASQSLSRNNSASAMSDLVDPGSLNMVHNALMSDPGLKDRITANSTPHHEQEKKVRGESVDSLKMNSSVSSGIDQTSKGPSSDGVVADVPSVSFSNGRTKGDKGGEDSPLLPNNTGDSDQKISAESELSSPEEGGGGAVVEDRVPLVSAKESRTTPSGQSKGWVEDDDESSPLVGKEKGDHPNVKS</sequence>
<keyword evidence="5 7" id="KW-1133">Transmembrane helix</keyword>
<comment type="caution">
    <text evidence="11">The sequence shown here is derived from an EMBL/GenBank/DDBJ whole genome shotgun (WGS) entry which is preliminary data.</text>
</comment>
<dbReference type="PANTHER" id="PTHR12064">
    <property type="entry name" value="METAL TRANSPORTER CNNM"/>
    <property type="match status" value="1"/>
</dbReference>
<name>A0AAN9BRD8_9CAEN</name>
<evidence type="ECO:0000256" key="9">
    <source>
        <dbReference type="SAM" id="Phobius"/>
    </source>
</evidence>
<dbReference type="GO" id="GO:1905941">
    <property type="term" value="P:positive regulation of gonad development"/>
    <property type="evidence" value="ECO:0007669"/>
    <property type="project" value="UniProtKB-ARBA"/>
</dbReference>
<evidence type="ECO:0000256" key="4">
    <source>
        <dbReference type="ARBA" id="ARBA00022737"/>
    </source>
</evidence>
<dbReference type="GO" id="GO:0032026">
    <property type="term" value="P:response to magnesium ion"/>
    <property type="evidence" value="ECO:0007669"/>
    <property type="project" value="UniProtKB-ARBA"/>
</dbReference>
<evidence type="ECO:0000256" key="8">
    <source>
        <dbReference type="SAM" id="MobiDB-lite"/>
    </source>
</evidence>
<dbReference type="InterPro" id="IPR002550">
    <property type="entry name" value="CNNM"/>
</dbReference>
<evidence type="ECO:0000313" key="11">
    <source>
        <dbReference type="EMBL" id="KAK7110332.1"/>
    </source>
</evidence>
<dbReference type="Proteomes" id="UP001374579">
    <property type="component" value="Unassembled WGS sequence"/>
</dbReference>
<dbReference type="GO" id="GO:0005886">
    <property type="term" value="C:plasma membrane"/>
    <property type="evidence" value="ECO:0007669"/>
    <property type="project" value="TreeGrafter"/>
</dbReference>
<evidence type="ECO:0000256" key="1">
    <source>
        <dbReference type="ARBA" id="ARBA00004141"/>
    </source>
</evidence>
<comment type="similarity">
    <text evidence="2">Belongs to the ACDP family.</text>
</comment>
<proteinExistence type="inferred from homology"/>
<keyword evidence="3 7" id="KW-0812">Transmembrane</keyword>